<accession>A0A1I0FE80</accession>
<evidence type="ECO:0000313" key="2">
    <source>
        <dbReference type="Proteomes" id="UP000242642"/>
    </source>
</evidence>
<evidence type="ECO:0000313" key="1">
    <source>
        <dbReference type="EMBL" id="SET56481.1"/>
    </source>
</evidence>
<dbReference type="STRING" id="1123402.SAMN02583745_02735"/>
<dbReference type="Proteomes" id="UP000242642">
    <property type="component" value="Unassembled WGS sequence"/>
</dbReference>
<dbReference type="EMBL" id="FOHV01000040">
    <property type="protein sequence ID" value="SET56481.1"/>
    <property type="molecule type" value="Genomic_DNA"/>
</dbReference>
<reference evidence="2" key="1">
    <citation type="submission" date="2016-10" db="EMBL/GenBank/DDBJ databases">
        <authorList>
            <person name="Varghese N."/>
            <person name="Submissions S."/>
        </authorList>
    </citation>
    <scope>NUCLEOTIDE SEQUENCE [LARGE SCALE GENOMIC DNA]</scope>
    <source>
        <strain evidence="2">DSM 18579</strain>
    </source>
</reference>
<organism evidence="1 2">
    <name type="scientific">Thorsellia anophelis DSM 18579</name>
    <dbReference type="NCBI Taxonomy" id="1123402"/>
    <lineage>
        <taxon>Bacteria</taxon>
        <taxon>Pseudomonadati</taxon>
        <taxon>Pseudomonadota</taxon>
        <taxon>Gammaproteobacteria</taxon>
        <taxon>Enterobacterales</taxon>
        <taxon>Thorselliaceae</taxon>
        <taxon>Thorsellia</taxon>
    </lineage>
</organism>
<protein>
    <submittedName>
        <fullName evidence="1">Uncharacterized protein</fullName>
    </submittedName>
</protein>
<sequence>MRLNYVRARTCINVIRGLLSEFGYHATQGRAHAYKLISETLSPESHIPGVLKEALAVQKA</sequence>
<keyword evidence="2" id="KW-1185">Reference proteome</keyword>
<proteinExistence type="predicted"/>
<gene>
    <name evidence="1" type="ORF">SAMN02583745_02735</name>
</gene>
<dbReference type="AlphaFoldDB" id="A0A1I0FE80"/>
<name>A0A1I0FE80_9GAMM</name>